<organism evidence="1 2">
    <name type="scientific">Frateuria aurantia (strain ATCC 33424 / DSM 6220 / KCTC 2777 / LMG 1558 / NBRC 3245 / NCIMB 13370)</name>
    <name type="common">Acetobacter aurantius</name>
    <dbReference type="NCBI Taxonomy" id="767434"/>
    <lineage>
        <taxon>Bacteria</taxon>
        <taxon>Pseudomonadati</taxon>
        <taxon>Pseudomonadota</taxon>
        <taxon>Gammaproteobacteria</taxon>
        <taxon>Lysobacterales</taxon>
        <taxon>Rhodanobacteraceae</taxon>
        <taxon>Frateuria</taxon>
    </lineage>
</organism>
<protein>
    <submittedName>
        <fullName evidence="1">Uncharacterized protein</fullName>
    </submittedName>
</protein>
<dbReference type="STRING" id="767434.Fraau_2349"/>
<dbReference type="AlphaFoldDB" id="H8L5R0"/>
<dbReference type="Proteomes" id="UP000005234">
    <property type="component" value="Chromosome"/>
</dbReference>
<dbReference type="HOGENOM" id="CLU_3310171_0_0_6"/>
<gene>
    <name evidence="1" type="ordered locus">Fraau_2349</name>
</gene>
<dbReference type="EMBL" id="CP003350">
    <property type="protein sequence ID" value="AFC86716.1"/>
    <property type="molecule type" value="Genomic_DNA"/>
</dbReference>
<keyword evidence="2" id="KW-1185">Reference proteome</keyword>
<evidence type="ECO:0000313" key="2">
    <source>
        <dbReference type="Proteomes" id="UP000005234"/>
    </source>
</evidence>
<accession>H8L5R0</accession>
<dbReference type="KEGG" id="fau:Fraau_2349"/>
<proteinExistence type="predicted"/>
<sequence>MPATRILTMDCELSAEDGQVPSVGKCGRAGPVVSGLIRC</sequence>
<name>H8L5R0_FRAAD</name>
<reference evidence="1" key="1">
    <citation type="submission" date="2012-02" db="EMBL/GenBank/DDBJ databases">
        <title>The complete genome of Frateuria aurantia DSM 6220.</title>
        <authorList>
            <consortium name="US DOE Joint Genome Institute (JGI-PGF)"/>
            <person name="Lucas S."/>
            <person name="Copeland A."/>
            <person name="Lapidus A."/>
            <person name="Glavina del Rio T."/>
            <person name="Dalin E."/>
            <person name="Tice H."/>
            <person name="Bruce D."/>
            <person name="Goodwin L."/>
            <person name="Pitluck S."/>
            <person name="Peters L."/>
            <person name="Ovchinnikova G."/>
            <person name="Teshima H."/>
            <person name="Kyrpides N."/>
            <person name="Mavromatis K."/>
            <person name="Ivanova N."/>
            <person name="Brettin T."/>
            <person name="Detter J.C."/>
            <person name="Han C."/>
            <person name="Larimer F."/>
            <person name="Land M."/>
            <person name="Hauser L."/>
            <person name="Markowitz V."/>
            <person name="Cheng J.-F."/>
            <person name="Hugenholtz P."/>
            <person name="Woyke T."/>
            <person name="Wu D."/>
            <person name="Brambilla E."/>
            <person name="Klenk H.-P."/>
            <person name="Eisen J.A."/>
        </authorList>
    </citation>
    <scope>NUCLEOTIDE SEQUENCE</scope>
    <source>
        <strain evidence="1">DSM 6220</strain>
    </source>
</reference>
<evidence type="ECO:0000313" key="1">
    <source>
        <dbReference type="EMBL" id="AFC86716.1"/>
    </source>
</evidence>